<proteinExistence type="predicted"/>
<gene>
    <name evidence="1" type="ORF">UFOVP15_22</name>
    <name evidence="2" type="ORF">UFOVP499_51</name>
</gene>
<protein>
    <submittedName>
        <fullName evidence="2">Bacteriophage HK97-gp10, putative tail-component</fullName>
    </submittedName>
</protein>
<dbReference type="Pfam" id="PF04883">
    <property type="entry name" value="HK97-gp10_like"/>
    <property type="match status" value="1"/>
</dbReference>
<organism evidence="2">
    <name type="scientific">uncultured Caudovirales phage</name>
    <dbReference type="NCBI Taxonomy" id="2100421"/>
    <lineage>
        <taxon>Viruses</taxon>
        <taxon>Duplodnaviria</taxon>
        <taxon>Heunggongvirae</taxon>
        <taxon>Uroviricota</taxon>
        <taxon>Caudoviricetes</taxon>
        <taxon>Peduoviridae</taxon>
        <taxon>Maltschvirus</taxon>
        <taxon>Maltschvirus maltsch</taxon>
    </lineage>
</organism>
<accession>A0A6J5MTC3</accession>
<dbReference type="InterPro" id="IPR010064">
    <property type="entry name" value="HK97-gp10_tail"/>
</dbReference>
<name>A0A6J5MTC3_9CAUD</name>
<evidence type="ECO:0000313" key="1">
    <source>
        <dbReference type="EMBL" id="CAB4121535.1"/>
    </source>
</evidence>
<reference evidence="2" key="1">
    <citation type="submission" date="2020-04" db="EMBL/GenBank/DDBJ databases">
        <authorList>
            <person name="Chiriac C."/>
            <person name="Salcher M."/>
            <person name="Ghai R."/>
            <person name="Kavagutti S V."/>
        </authorList>
    </citation>
    <scope>NUCLEOTIDE SEQUENCE</scope>
</reference>
<dbReference type="EMBL" id="LR796150">
    <property type="protein sequence ID" value="CAB4121535.1"/>
    <property type="molecule type" value="Genomic_DNA"/>
</dbReference>
<sequence length="185" mass="20335">MSGVTIKLEGIGDVEKAFAELAEEIGDKKANSKILVPAVREAMQPVLRQAQSLAPVDTGALFLSLIVEARRPTKRDRRSKYITETDTVIAAVTTASGKKLKQMSEGKGLIRSKKKLASQYGDRVAESFMGIQSDARAIAQEFGTARMKNHKPYLIPAIESQSQTTINKLSEILARRISQFKAKMK</sequence>
<dbReference type="EMBL" id="LR796474">
    <property type="protein sequence ID" value="CAB4146839.1"/>
    <property type="molecule type" value="Genomic_DNA"/>
</dbReference>
<evidence type="ECO:0000313" key="2">
    <source>
        <dbReference type="EMBL" id="CAB4146839.1"/>
    </source>
</evidence>